<keyword evidence="3" id="KW-1185">Reference proteome</keyword>
<protein>
    <submittedName>
        <fullName evidence="2">Dihydrofolate reductase</fullName>
    </submittedName>
</protein>
<dbReference type="Pfam" id="PF01872">
    <property type="entry name" value="RibD_C"/>
    <property type="match status" value="1"/>
</dbReference>
<evidence type="ECO:0000313" key="2">
    <source>
        <dbReference type="EMBL" id="SMO78423.1"/>
    </source>
</evidence>
<name>A0A521E3A5_9ACTN</name>
<dbReference type="GO" id="GO:0008703">
    <property type="term" value="F:5-amino-6-(5-phosphoribosylamino)uracil reductase activity"/>
    <property type="evidence" value="ECO:0007669"/>
    <property type="project" value="InterPro"/>
</dbReference>
<organism evidence="2 3">
    <name type="scientific">Geodermatophilus aquaeductus</name>
    <dbReference type="NCBI Taxonomy" id="1564161"/>
    <lineage>
        <taxon>Bacteria</taxon>
        <taxon>Bacillati</taxon>
        <taxon>Actinomycetota</taxon>
        <taxon>Actinomycetes</taxon>
        <taxon>Geodermatophilales</taxon>
        <taxon>Geodermatophilaceae</taxon>
        <taxon>Geodermatophilus</taxon>
    </lineage>
</organism>
<dbReference type="InterPro" id="IPR050765">
    <property type="entry name" value="Riboflavin_Biosynth_HTPR"/>
</dbReference>
<dbReference type="Gene3D" id="3.40.430.10">
    <property type="entry name" value="Dihydrofolate Reductase, subunit A"/>
    <property type="match status" value="1"/>
</dbReference>
<dbReference type="PANTHER" id="PTHR38011:SF12">
    <property type="entry name" value="BIFUNCTIONAL DEAMINASE-REDUCTASE DOMAIN PROTEIN"/>
    <property type="match status" value="1"/>
</dbReference>
<dbReference type="InterPro" id="IPR024072">
    <property type="entry name" value="DHFR-like_dom_sf"/>
</dbReference>
<sequence>MAHLIAGMTMSLDGYLADERGEFGMLYADLGSPAGERYLAASQAETGAVLMGRRTFDLADPDSYAVDYEYQVPIVVLTSRPPEVAPRRNDRLWVTFAGDVGEAAATARELAGERAVTVVGGAQLNRQLIDAGLADELRVDVVPVLLGGGMPLFDAVGPARLEKFAVDDVGQRTGLRFRVLPREQA</sequence>
<evidence type="ECO:0000313" key="3">
    <source>
        <dbReference type="Proteomes" id="UP000317484"/>
    </source>
</evidence>
<gene>
    <name evidence="2" type="ORF">SAMN06273567_104198</name>
</gene>
<dbReference type="Proteomes" id="UP000317484">
    <property type="component" value="Unassembled WGS sequence"/>
</dbReference>
<dbReference type="PANTHER" id="PTHR38011">
    <property type="entry name" value="DIHYDROFOLATE REDUCTASE FAMILY PROTEIN (AFU_ORTHOLOGUE AFUA_8G06820)"/>
    <property type="match status" value="1"/>
</dbReference>
<dbReference type="EMBL" id="FXTJ01000004">
    <property type="protein sequence ID" value="SMO78423.1"/>
    <property type="molecule type" value="Genomic_DNA"/>
</dbReference>
<dbReference type="InterPro" id="IPR002734">
    <property type="entry name" value="RibDG_C"/>
</dbReference>
<proteinExistence type="predicted"/>
<evidence type="ECO:0000259" key="1">
    <source>
        <dbReference type="Pfam" id="PF01872"/>
    </source>
</evidence>
<dbReference type="GO" id="GO:0009231">
    <property type="term" value="P:riboflavin biosynthetic process"/>
    <property type="evidence" value="ECO:0007669"/>
    <property type="project" value="InterPro"/>
</dbReference>
<dbReference type="RefSeq" id="WP_142458803.1">
    <property type="nucleotide sequence ID" value="NZ_FXTJ01000004.1"/>
</dbReference>
<accession>A0A521E3A5</accession>
<dbReference type="AlphaFoldDB" id="A0A521E3A5"/>
<feature type="domain" description="Bacterial bifunctional deaminase-reductase C-terminal" evidence="1">
    <location>
        <begin position="3"/>
        <end position="164"/>
    </location>
</feature>
<reference evidence="2 3" key="1">
    <citation type="submission" date="2017-05" db="EMBL/GenBank/DDBJ databases">
        <authorList>
            <person name="Varghese N."/>
            <person name="Submissions S."/>
        </authorList>
    </citation>
    <scope>NUCLEOTIDE SEQUENCE [LARGE SCALE GENOMIC DNA]</scope>
    <source>
        <strain evidence="2 3">DSM 46834</strain>
    </source>
</reference>
<dbReference type="SUPFAM" id="SSF53597">
    <property type="entry name" value="Dihydrofolate reductase-like"/>
    <property type="match status" value="1"/>
</dbReference>